<dbReference type="PANTHER" id="PTHR44394:SF1">
    <property type="entry name" value="BETA-ALANINE-ACTIVATING ENZYME"/>
    <property type="match status" value="1"/>
</dbReference>
<dbReference type="SMART" id="SM00564">
    <property type="entry name" value="PQQ"/>
    <property type="match status" value="4"/>
</dbReference>
<dbReference type="InParanoid" id="G3IFP4"/>
<dbReference type="STRING" id="10029.G3IFP4"/>
<protein>
    <submittedName>
        <fullName evidence="2">Acyl-CoA synthetase family member 4</fullName>
    </submittedName>
</protein>
<dbReference type="Gene3D" id="2.130.10.10">
    <property type="entry name" value="YVTN repeat-like/Quinoprotein amine dehydrogenase"/>
    <property type="match status" value="1"/>
</dbReference>
<dbReference type="Proteomes" id="UP000001075">
    <property type="component" value="Unassembled WGS sequence"/>
</dbReference>
<dbReference type="GO" id="GO:0043041">
    <property type="term" value="P:amino acid activation for nonribosomal peptide biosynthetic process"/>
    <property type="evidence" value="ECO:0007669"/>
    <property type="project" value="TreeGrafter"/>
</dbReference>
<dbReference type="InterPro" id="IPR002372">
    <property type="entry name" value="PQQ_rpt_dom"/>
</dbReference>
<dbReference type="PANTHER" id="PTHR44394">
    <property type="entry name" value="BETA-ALANINE-ACTIVATING ENZYME"/>
    <property type="match status" value="1"/>
</dbReference>
<dbReference type="Pfam" id="PF13570">
    <property type="entry name" value="Beta-prop_ACSF4"/>
    <property type="match status" value="1"/>
</dbReference>
<dbReference type="InterPro" id="IPR018391">
    <property type="entry name" value="PQQ_b-propeller_rpt"/>
</dbReference>
<dbReference type="Gene3D" id="2.40.10.480">
    <property type="match status" value="2"/>
</dbReference>
<dbReference type="EMBL" id="JH002423">
    <property type="protein sequence ID" value="EGW04036.1"/>
    <property type="molecule type" value="Genomic_DNA"/>
</dbReference>
<accession>G3IFP4</accession>
<evidence type="ECO:0000259" key="1">
    <source>
        <dbReference type="Pfam" id="PF13570"/>
    </source>
</evidence>
<dbReference type="InterPro" id="IPR011047">
    <property type="entry name" value="Quinoprotein_ADH-like_sf"/>
</dbReference>
<proteinExistence type="predicted"/>
<reference evidence="3" key="1">
    <citation type="journal article" date="2011" name="Nat. Biotechnol.">
        <title>The genomic sequence of the Chinese hamster ovary (CHO)-K1 cell line.</title>
        <authorList>
            <person name="Xu X."/>
            <person name="Nagarajan H."/>
            <person name="Lewis N.E."/>
            <person name="Pan S."/>
            <person name="Cai Z."/>
            <person name="Liu X."/>
            <person name="Chen W."/>
            <person name="Xie M."/>
            <person name="Wang W."/>
            <person name="Hammond S."/>
            <person name="Andersen M.R."/>
            <person name="Neff N."/>
            <person name="Passarelli B."/>
            <person name="Koh W."/>
            <person name="Fan H.C."/>
            <person name="Wang J."/>
            <person name="Gui Y."/>
            <person name="Lee K.H."/>
            <person name="Betenbaugh M.J."/>
            <person name="Quake S.R."/>
            <person name="Famili I."/>
            <person name="Palsson B.O."/>
            <person name="Wang J."/>
        </authorList>
    </citation>
    <scope>NUCLEOTIDE SEQUENCE [LARGE SCALE GENOMIC DNA]</scope>
    <source>
        <strain evidence="3">CHO K1 cell line</strain>
    </source>
</reference>
<evidence type="ECO:0000313" key="2">
    <source>
        <dbReference type="EMBL" id="EGW04036.1"/>
    </source>
</evidence>
<gene>
    <name evidence="2" type="ORF">I79_022568</name>
</gene>
<feature type="domain" description="Pyrrolo-quinoline quinone repeat" evidence="1">
    <location>
        <begin position="2"/>
        <end position="231"/>
    </location>
</feature>
<dbReference type="AlphaFoldDB" id="G3IFP4"/>
<organism evidence="2 3">
    <name type="scientific">Cricetulus griseus</name>
    <name type="common">Chinese hamster</name>
    <name type="synonym">Cricetulus barabensis griseus</name>
    <dbReference type="NCBI Taxonomy" id="10029"/>
    <lineage>
        <taxon>Eukaryota</taxon>
        <taxon>Metazoa</taxon>
        <taxon>Chordata</taxon>
        <taxon>Craniata</taxon>
        <taxon>Vertebrata</taxon>
        <taxon>Euteleostomi</taxon>
        <taxon>Mammalia</taxon>
        <taxon>Eutheria</taxon>
        <taxon>Euarchontoglires</taxon>
        <taxon>Glires</taxon>
        <taxon>Rodentia</taxon>
        <taxon>Myomorpha</taxon>
        <taxon>Muroidea</taxon>
        <taxon>Cricetidae</taxon>
        <taxon>Cricetinae</taxon>
        <taxon>Cricetulus</taxon>
    </lineage>
</organism>
<name>G3IFP4_CRIGR</name>
<dbReference type="SUPFAM" id="SSF50998">
    <property type="entry name" value="Quinoprotein alcohol dehydrogenase-like"/>
    <property type="match status" value="1"/>
</dbReference>
<dbReference type="InterPro" id="IPR015943">
    <property type="entry name" value="WD40/YVTN_repeat-like_dom_sf"/>
</dbReference>
<sequence length="240" mass="26477">MDPTTGLIYVGSHDQHVYALDIYEKKSVWKLKCGGTLFSSPCLSLSPHRLYCATLRGLLLAVNPATGSEVWKHSCGKPLFSSPRCCQRYVCIGCVDGSLLCFTHSGEQAWSFSAGGPVFSSPCISATEEEIFFGSHDCFLYCCSMEGHLRWKFETTARVYATPFAFSNQSCSSETLLAAASTDGKLWILESQSGMLRSVYELPGEVFSSPVVWESMLIIGCRNNYIYCLDLLCGDKNNQV</sequence>
<dbReference type="eggNOG" id="KOG1178">
    <property type="taxonomic scope" value="Eukaryota"/>
</dbReference>
<dbReference type="InterPro" id="IPR052091">
    <property type="entry name" value="Beta-ala_Activ/Resist"/>
</dbReference>
<evidence type="ECO:0000313" key="3">
    <source>
        <dbReference type="Proteomes" id="UP000001075"/>
    </source>
</evidence>
<dbReference type="eggNOG" id="KOG4649">
    <property type="taxonomic scope" value="Eukaryota"/>
</dbReference>